<proteinExistence type="inferred from homology"/>
<dbReference type="InterPro" id="IPR019191">
    <property type="entry name" value="Essential_protein_Yae1_N"/>
</dbReference>
<dbReference type="EMBL" id="CAKLCB010000001">
    <property type="protein sequence ID" value="CAH0513223.1"/>
    <property type="molecule type" value="Genomic_DNA"/>
</dbReference>
<dbReference type="PANTHER" id="PTHR28532:SF1">
    <property type="entry name" value="ORAL CANCER OVEREXPRESSED 1"/>
    <property type="match status" value="1"/>
</dbReference>
<evidence type="ECO:0000259" key="2">
    <source>
        <dbReference type="Pfam" id="PF09811"/>
    </source>
</evidence>
<dbReference type="Pfam" id="PF09811">
    <property type="entry name" value="Yae1_N"/>
    <property type="match status" value="1"/>
</dbReference>
<keyword evidence="4" id="KW-1185">Reference proteome</keyword>
<evidence type="ECO:0000256" key="1">
    <source>
        <dbReference type="ARBA" id="ARBA00038090"/>
    </source>
</evidence>
<organism evidence="3 4">
    <name type="scientific">Peronospora belbahrii</name>
    <dbReference type="NCBI Taxonomy" id="622444"/>
    <lineage>
        <taxon>Eukaryota</taxon>
        <taxon>Sar</taxon>
        <taxon>Stramenopiles</taxon>
        <taxon>Oomycota</taxon>
        <taxon>Peronosporomycetes</taxon>
        <taxon>Peronosporales</taxon>
        <taxon>Peronosporaceae</taxon>
        <taxon>Peronospora</taxon>
    </lineage>
</organism>
<dbReference type="InterPro" id="IPR052436">
    <property type="entry name" value="LTO1_adapter"/>
</dbReference>
<dbReference type="Proteomes" id="UP001158986">
    <property type="component" value="Unassembled WGS sequence"/>
</dbReference>
<accession>A0ABN8CJE7</accession>
<sequence>MQRLVPSMDITDAFDAICNYEETLVAQGAAMGIEHGRKLGIEEGRELGIVKGAEIGSELGFYQGCYLVWNHMLQHEELKSKLSSRAAKSIGSFGLLLEAFKLKNVVDEDMVQQLLRIRAKFKLITVTMGLRERLVYNDENIKAHKDMSF</sequence>
<reference evidence="3 4" key="1">
    <citation type="submission" date="2021-11" db="EMBL/GenBank/DDBJ databases">
        <authorList>
            <person name="Islam A."/>
            <person name="Islam S."/>
            <person name="Flora M.S."/>
            <person name="Rahman M."/>
            <person name="Ziaur R.M."/>
            <person name="Epstein J.H."/>
            <person name="Hassan M."/>
            <person name="Klassen M."/>
            <person name="Woodard K."/>
            <person name="Webb A."/>
            <person name="Webby R.J."/>
            <person name="El Zowalaty M.E."/>
        </authorList>
    </citation>
    <scope>NUCLEOTIDE SEQUENCE [LARGE SCALE GENOMIC DNA]</scope>
    <source>
        <strain evidence="3">Pbs1</strain>
    </source>
</reference>
<feature type="domain" description="Essential protein Yae1 N-terminal" evidence="2">
    <location>
        <begin position="32"/>
        <end position="65"/>
    </location>
</feature>
<dbReference type="PANTHER" id="PTHR28532">
    <property type="entry name" value="GEO13458P1"/>
    <property type="match status" value="1"/>
</dbReference>
<comment type="similarity">
    <text evidence="1">Belongs to the LTO1 family.</text>
</comment>
<comment type="caution">
    <text evidence="3">The sequence shown here is derived from an EMBL/GenBank/DDBJ whole genome shotgun (WGS) entry which is preliminary data.</text>
</comment>
<gene>
    <name evidence="3" type="ORF">PBS001_LOCUS41</name>
</gene>
<protein>
    <recommendedName>
        <fullName evidence="2">Essential protein Yae1 N-terminal domain-containing protein</fullName>
    </recommendedName>
</protein>
<evidence type="ECO:0000313" key="4">
    <source>
        <dbReference type="Proteomes" id="UP001158986"/>
    </source>
</evidence>
<evidence type="ECO:0000313" key="3">
    <source>
        <dbReference type="EMBL" id="CAH0513223.1"/>
    </source>
</evidence>
<name>A0ABN8CJE7_9STRA</name>